<evidence type="ECO:0000256" key="1">
    <source>
        <dbReference type="SAM" id="MobiDB-lite"/>
    </source>
</evidence>
<keyword evidence="5" id="KW-1185">Reference proteome</keyword>
<dbReference type="SUPFAM" id="SSF110997">
    <property type="entry name" value="Sporulation related repeat"/>
    <property type="match status" value="1"/>
</dbReference>
<sequence length="310" mass="31443">MLSKAVSAAVCALATGTGLALAQGAPAELPPDSFRAPQYVDSQGCVFLRAGLGGAVTWVPRVTPDRKPLCGYPPSLAVTDPGPAVAEALPLPPEGEAAAPQGDSPADGAPTAGSATQAAADAARATVAAAVADPAPRRTAVRRHKPQPVTIQPADATEALALRRLTLGPGEIRAAADLPTGVSCPASAPRPRRFATSDGGSTLLCTRPGGGLQGARVPRLPAPEMALLSRAPDVRQASQAAGHYVQVGAYARRGNAIGTRQRLTALGLPVAVAEGGALEIILAGPFEDRTATRGALRDLRRAGFHDAFIR</sequence>
<protein>
    <submittedName>
        <fullName evidence="4">Sporulation related protein</fullName>
    </submittedName>
</protein>
<feature type="chain" id="PRO_5015666702" evidence="2">
    <location>
        <begin position="23"/>
        <end position="310"/>
    </location>
</feature>
<proteinExistence type="predicted"/>
<keyword evidence="2" id="KW-0732">Signal</keyword>
<evidence type="ECO:0000313" key="4">
    <source>
        <dbReference type="EMBL" id="PTR20870.1"/>
    </source>
</evidence>
<evidence type="ECO:0000256" key="2">
    <source>
        <dbReference type="SAM" id="SignalP"/>
    </source>
</evidence>
<dbReference type="PROSITE" id="PS51724">
    <property type="entry name" value="SPOR"/>
    <property type="match status" value="1"/>
</dbReference>
<feature type="domain" description="SPOR" evidence="3">
    <location>
        <begin position="237"/>
        <end position="310"/>
    </location>
</feature>
<dbReference type="Proteomes" id="UP000244060">
    <property type="component" value="Unassembled WGS sequence"/>
</dbReference>
<feature type="signal peptide" evidence="2">
    <location>
        <begin position="1"/>
        <end position="22"/>
    </location>
</feature>
<dbReference type="Gene3D" id="3.30.70.1070">
    <property type="entry name" value="Sporulation related repeat"/>
    <property type="match status" value="1"/>
</dbReference>
<dbReference type="AlphaFoldDB" id="A0A2T5KEL7"/>
<dbReference type="GO" id="GO:0042834">
    <property type="term" value="F:peptidoglycan binding"/>
    <property type="evidence" value="ECO:0007669"/>
    <property type="project" value="InterPro"/>
</dbReference>
<dbReference type="InterPro" id="IPR007730">
    <property type="entry name" value="SPOR-like_dom"/>
</dbReference>
<dbReference type="Pfam" id="PF05036">
    <property type="entry name" value="SPOR"/>
    <property type="match status" value="1"/>
</dbReference>
<accession>A0A2T5KEL7</accession>
<dbReference type="InterPro" id="IPR036680">
    <property type="entry name" value="SPOR-like_sf"/>
</dbReference>
<evidence type="ECO:0000259" key="3">
    <source>
        <dbReference type="PROSITE" id="PS51724"/>
    </source>
</evidence>
<dbReference type="RefSeq" id="WP_108220047.1">
    <property type="nucleotide sequence ID" value="NZ_CP090021.1"/>
</dbReference>
<comment type="caution">
    <text evidence="4">The sequence shown here is derived from an EMBL/GenBank/DDBJ whole genome shotgun (WGS) entry which is preliminary data.</text>
</comment>
<name>A0A2T5KEL7_9RHOB</name>
<gene>
    <name evidence="4" type="ORF">C8J28_101190</name>
</gene>
<reference evidence="4 5" key="1">
    <citation type="submission" date="2018-04" db="EMBL/GenBank/DDBJ databases">
        <title>Genomic Encyclopedia of Type Strains, Phase III (KMG-III): the genomes of soil and plant-associated and newly described type strains.</title>
        <authorList>
            <person name="Whitman W."/>
        </authorList>
    </citation>
    <scope>NUCLEOTIDE SEQUENCE [LARGE SCALE GENOMIC DNA]</scope>
    <source>
        <strain evidence="4 5">KA25</strain>
    </source>
</reference>
<organism evidence="4 5">
    <name type="scientific">Cereibacter azotoformans</name>
    <dbReference type="NCBI Taxonomy" id="43057"/>
    <lineage>
        <taxon>Bacteria</taxon>
        <taxon>Pseudomonadati</taxon>
        <taxon>Pseudomonadota</taxon>
        <taxon>Alphaproteobacteria</taxon>
        <taxon>Rhodobacterales</taxon>
        <taxon>Paracoccaceae</taxon>
        <taxon>Cereibacter</taxon>
    </lineage>
</organism>
<evidence type="ECO:0000313" key="5">
    <source>
        <dbReference type="Proteomes" id="UP000244060"/>
    </source>
</evidence>
<feature type="compositionally biased region" description="Low complexity" evidence="1">
    <location>
        <begin position="81"/>
        <end position="100"/>
    </location>
</feature>
<dbReference type="EMBL" id="QAOT01000001">
    <property type="protein sequence ID" value="PTR20870.1"/>
    <property type="molecule type" value="Genomic_DNA"/>
</dbReference>
<dbReference type="OrthoDB" id="7843142at2"/>
<feature type="region of interest" description="Disordered" evidence="1">
    <location>
        <begin position="81"/>
        <end position="120"/>
    </location>
</feature>
<feature type="compositionally biased region" description="Low complexity" evidence="1">
    <location>
        <begin position="109"/>
        <end position="120"/>
    </location>
</feature>